<organism evidence="1 2">
    <name type="scientific">Turicibacter faecis</name>
    <dbReference type="NCBI Taxonomy" id="2963365"/>
    <lineage>
        <taxon>Bacteria</taxon>
        <taxon>Bacillati</taxon>
        <taxon>Bacillota</taxon>
        <taxon>Erysipelotrichia</taxon>
        <taxon>Erysipelotrichales</taxon>
        <taxon>Turicibacteraceae</taxon>
        <taxon>Turicibacter</taxon>
    </lineage>
</organism>
<evidence type="ECO:0008006" key="3">
    <source>
        <dbReference type="Google" id="ProtNLM"/>
    </source>
</evidence>
<evidence type="ECO:0000313" key="2">
    <source>
        <dbReference type="Proteomes" id="UP001432099"/>
    </source>
</evidence>
<dbReference type="EMBL" id="AP028127">
    <property type="protein sequence ID" value="BEH90268.1"/>
    <property type="molecule type" value="Genomic_DNA"/>
</dbReference>
<dbReference type="RefSeq" id="WP_161830914.1">
    <property type="nucleotide sequence ID" value="NZ_AP028127.1"/>
</dbReference>
<proteinExistence type="predicted"/>
<keyword evidence="2" id="KW-1185">Reference proteome</keyword>
<dbReference type="Proteomes" id="UP001432099">
    <property type="component" value="Chromosome"/>
</dbReference>
<evidence type="ECO:0000313" key="1">
    <source>
        <dbReference type="EMBL" id="BEH90268.1"/>
    </source>
</evidence>
<gene>
    <name evidence="1" type="ORF">T23_03700</name>
</gene>
<reference evidence="1" key="1">
    <citation type="journal article" date="2024" name="Int. J. Syst. Evol. Microbiol.">
        <title>Turicibacter faecis sp. nov., isolated from faeces of heart failure mouse model.</title>
        <authorList>
            <person name="Imamura Y."/>
            <person name="Motooka D."/>
            <person name="Nakajima Y."/>
            <person name="Ito S."/>
            <person name="Kitakaze M."/>
            <person name="Iida T."/>
            <person name="Nakamura S."/>
        </authorList>
    </citation>
    <scope>NUCLEOTIDE SEQUENCE</scope>
    <source>
        <strain evidence="1">TC023</strain>
    </source>
</reference>
<sequence>MRRNDCLSISGKEQVLGGSYKEVRLSGYGSIQGALTAELLKVSGLGMFDEGVTVSQLEVSGQATFNHHLEVHEAKVSGLLTAKKNVSCQEKFVVSGKVKGESRMNIRELTISGLLTALQELEVGILKLSGKLSANSLKVENAEISGMVTITGELCAHVLEIRGMMTADSVESEVLKVKGRIDCKDMINSEKVEISSTSGSSFNELGASDVKICELEPKHGLLSRLSTLCHLFSGTTVVKGNLIEADSVYVENARIKKIRGQDIVIGPHCEIEAIEYSGTLVVDSTSTVKQATMQEEKRCLI</sequence>
<accession>A0ABM8IG99</accession>
<protein>
    <recommendedName>
        <fullName evidence="3">Polymer-forming cytoskeletal protein</fullName>
    </recommendedName>
</protein>
<name>A0ABM8IG99_9FIRM</name>